<dbReference type="VEuPathDB" id="VectorBase:CPIJ008507"/>
<evidence type="ECO:0000313" key="2">
    <source>
        <dbReference type="EnsemblMetazoa" id="CPIJ008507-PA"/>
    </source>
</evidence>
<dbReference type="HOGENOM" id="CLU_765622_0_0_1"/>
<dbReference type="EnsemblMetazoa" id="CPIJ008507-RA">
    <property type="protein sequence ID" value="CPIJ008507-PA"/>
    <property type="gene ID" value="CPIJ008507"/>
</dbReference>
<dbReference type="eggNOG" id="ENOG502TB0H">
    <property type="taxonomic scope" value="Eukaryota"/>
</dbReference>
<reference evidence="2" key="2">
    <citation type="submission" date="2020-05" db="UniProtKB">
        <authorList>
            <consortium name="EnsemblMetazoa"/>
        </authorList>
    </citation>
    <scope>IDENTIFICATION</scope>
    <source>
        <strain evidence="2">JHB</strain>
    </source>
</reference>
<name>B0WN69_CULQU</name>
<gene>
    <name evidence="2" type="primary">6040812</name>
    <name evidence="1" type="ORF">CpipJ_CPIJ008507</name>
</gene>
<dbReference type="STRING" id="7176.B0WN69"/>
<proteinExistence type="predicted"/>
<keyword evidence="3" id="KW-1185">Reference proteome</keyword>
<dbReference type="Proteomes" id="UP000002320">
    <property type="component" value="Unassembled WGS sequence"/>
</dbReference>
<organism>
    <name type="scientific">Culex quinquefasciatus</name>
    <name type="common">Southern house mosquito</name>
    <name type="synonym">Culex pungens</name>
    <dbReference type="NCBI Taxonomy" id="7176"/>
    <lineage>
        <taxon>Eukaryota</taxon>
        <taxon>Metazoa</taxon>
        <taxon>Ecdysozoa</taxon>
        <taxon>Arthropoda</taxon>
        <taxon>Hexapoda</taxon>
        <taxon>Insecta</taxon>
        <taxon>Pterygota</taxon>
        <taxon>Neoptera</taxon>
        <taxon>Endopterygota</taxon>
        <taxon>Diptera</taxon>
        <taxon>Nematocera</taxon>
        <taxon>Culicoidea</taxon>
        <taxon>Culicidae</taxon>
        <taxon>Culicinae</taxon>
        <taxon>Culicini</taxon>
        <taxon>Culex</taxon>
        <taxon>Culex</taxon>
    </lineage>
</organism>
<dbReference type="EMBL" id="DS232007">
    <property type="protein sequence ID" value="EDS31500.1"/>
    <property type="molecule type" value="Genomic_DNA"/>
</dbReference>
<dbReference type="AlphaFoldDB" id="B0WN69"/>
<dbReference type="KEGG" id="cqu:CpipJ_CPIJ008507"/>
<protein>
    <submittedName>
        <fullName evidence="1 2">Uncharacterized protein</fullName>
    </submittedName>
</protein>
<reference evidence="1" key="1">
    <citation type="submission" date="2007-03" db="EMBL/GenBank/DDBJ databases">
        <title>Annotation of Culex pipiens quinquefasciatus.</title>
        <authorList>
            <consortium name="The Broad Institute Genome Sequencing Platform"/>
            <person name="Atkinson P.W."/>
            <person name="Hemingway J."/>
            <person name="Christensen B.M."/>
            <person name="Higgs S."/>
            <person name="Kodira C."/>
            <person name="Hannick L."/>
            <person name="Megy K."/>
            <person name="O'Leary S."/>
            <person name="Pearson M."/>
            <person name="Haas B.J."/>
            <person name="Mauceli E."/>
            <person name="Wortman J.R."/>
            <person name="Lee N.H."/>
            <person name="Guigo R."/>
            <person name="Stanke M."/>
            <person name="Alvarado L."/>
            <person name="Amedeo P."/>
            <person name="Antoine C.H."/>
            <person name="Arensburger P."/>
            <person name="Bidwell S.L."/>
            <person name="Crawford M."/>
            <person name="Camaro F."/>
            <person name="Devon K."/>
            <person name="Engels R."/>
            <person name="Hammond M."/>
            <person name="Howarth C."/>
            <person name="Koehrsen M."/>
            <person name="Lawson D."/>
            <person name="Montgomery P."/>
            <person name="Nene V."/>
            <person name="Nusbaum C."/>
            <person name="Puiu D."/>
            <person name="Romero-Severson J."/>
            <person name="Severson D.W."/>
            <person name="Shumway M."/>
            <person name="Sisk P."/>
            <person name="Stolte C."/>
            <person name="Zeng Q."/>
            <person name="Eisenstadt E."/>
            <person name="Fraser-Liggett C."/>
            <person name="Strausberg R."/>
            <person name="Galagan J."/>
            <person name="Birren B."/>
            <person name="Collins F.H."/>
        </authorList>
    </citation>
    <scope>NUCLEOTIDE SEQUENCE [LARGE SCALE GENOMIC DNA]</scope>
    <source>
        <strain evidence="1">JHB</strain>
    </source>
</reference>
<evidence type="ECO:0000313" key="1">
    <source>
        <dbReference type="EMBL" id="EDS31500.1"/>
    </source>
</evidence>
<accession>B0WN69</accession>
<evidence type="ECO:0000313" key="3">
    <source>
        <dbReference type="Proteomes" id="UP000002320"/>
    </source>
</evidence>
<sequence>MHVNHDDLRSIMTTTEKKESSLPPLNNLHQIGSLALLVRLIVINMETKEPQFAKVKPAQRASWLRKYPELASGPYAVLIRQQDTPINLINLADTINRYYLSIKEISKQNRHTVKVLLTDRVEANHLTQNPTFTSTYRVYVPCRNVEIDGIVDEQGLNSTDLLKHGVGKFKKTIVDSVHIIRCSQLAKYSSEQNKYLPAQGLRVTFAGTILPDFIEYKHVLIPVRLFIPKVMCCQKCHRFGHTEKFCCNSNRTFSNFCISCEIVHNRLSECPKFKIKEIKMKQQYKESCKIRYLAASTKQSHQETTTPKEQPKEDQPHSLIRAVVVSEFVPVRRLRLATKCPVWRVRLRIERPECLRGFAEWN</sequence>
<dbReference type="InParanoid" id="B0WN69"/>